<proteinExistence type="predicted"/>
<gene>
    <name evidence="2" type="ORF">RJ639_040409</name>
</gene>
<dbReference type="AlphaFoldDB" id="A0AA89B7F4"/>
<reference evidence="2" key="1">
    <citation type="submission" date="2022-12" db="EMBL/GenBank/DDBJ databases">
        <title>Draft genome assemblies for two species of Escallonia (Escalloniales).</title>
        <authorList>
            <person name="Chanderbali A."/>
            <person name="Dervinis C."/>
            <person name="Anghel I."/>
            <person name="Soltis D."/>
            <person name="Soltis P."/>
            <person name="Zapata F."/>
        </authorList>
    </citation>
    <scope>NUCLEOTIDE SEQUENCE</scope>
    <source>
        <strain evidence="2">UCBG64.0493</strain>
        <tissue evidence="2">Leaf</tissue>
    </source>
</reference>
<feature type="domain" description="DUF4283" evidence="1">
    <location>
        <begin position="3"/>
        <end position="45"/>
    </location>
</feature>
<evidence type="ECO:0000259" key="1">
    <source>
        <dbReference type="Pfam" id="PF14111"/>
    </source>
</evidence>
<sequence length="230" mass="27050">MIVQHQKENIFCITFKHKWDRKRVLDSGPWSIRNSHVVVRDWPLYLTMEEIDFSQSTFWLQISLLLPNMMSKANAEKIGSKIGTILVIVFSTEGKLSWFKFLRLQKNWLYKPNLMAKGWRHEHQIFHLSTIIRRRQNAIEFIKDREGKWISNHEKIGACLNGNFYQLFKTSNPSFPLDLDCLITLVLFEEDITMLNAIPTDNEITSTLKHFEDLKAPGPNGMPTIFYKSY</sequence>
<comment type="caution">
    <text evidence="2">The sequence shown here is derived from an EMBL/GenBank/DDBJ whole genome shotgun (WGS) entry which is preliminary data.</text>
</comment>
<dbReference type="PANTHER" id="PTHR31286">
    <property type="entry name" value="GLYCINE-RICH CELL WALL STRUCTURAL PROTEIN 1.8-LIKE"/>
    <property type="match status" value="1"/>
</dbReference>
<dbReference type="PANTHER" id="PTHR31286:SF167">
    <property type="entry name" value="OS09G0268800 PROTEIN"/>
    <property type="match status" value="1"/>
</dbReference>
<evidence type="ECO:0000313" key="2">
    <source>
        <dbReference type="EMBL" id="KAK3027317.1"/>
    </source>
</evidence>
<dbReference type="Pfam" id="PF14111">
    <property type="entry name" value="DUF4283"/>
    <property type="match status" value="1"/>
</dbReference>
<organism evidence="2 3">
    <name type="scientific">Escallonia herrerae</name>
    <dbReference type="NCBI Taxonomy" id="1293975"/>
    <lineage>
        <taxon>Eukaryota</taxon>
        <taxon>Viridiplantae</taxon>
        <taxon>Streptophyta</taxon>
        <taxon>Embryophyta</taxon>
        <taxon>Tracheophyta</taxon>
        <taxon>Spermatophyta</taxon>
        <taxon>Magnoliopsida</taxon>
        <taxon>eudicotyledons</taxon>
        <taxon>Gunneridae</taxon>
        <taxon>Pentapetalae</taxon>
        <taxon>asterids</taxon>
        <taxon>campanulids</taxon>
        <taxon>Escalloniales</taxon>
        <taxon>Escalloniaceae</taxon>
        <taxon>Escallonia</taxon>
    </lineage>
</organism>
<accession>A0AA89B7F4</accession>
<dbReference type="InterPro" id="IPR040256">
    <property type="entry name" value="At4g02000-like"/>
</dbReference>
<dbReference type="InterPro" id="IPR025558">
    <property type="entry name" value="DUF4283"/>
</dbReference>
<dbReference type="EMBL" id="JAVXUP010000466">
    <property type="protein sequence ID" value="KAK3027317.1"/>
    <property type="molecule type" value="Genomic_DNA"/>
</dbReference>
<dbReference type="Proteomes" id="UP001188597">
    <property type="component" value="Unassembled WGS sequence"/>
</dbReference>
<name>A0AA89B7F4_9ASTE</name>
<keyword evidence="3" id="KW-1185">Reference proteome</keyword>
<protein>
    <recommendedName>
        <fullName evidence="1">DUF4283 domain-containing protein</fullName>
    </recommendedName>
</protein>
<evidence type="ECO:0000313" key="3">
    <source>
        <dbReference type="Proteomes" id="UP001188597"/>
    </source>
</evidence>